<dbReference type="Pfam" id="PF00069">
    <property type="entry name" value="Pkinase"/>
    <property type="match status" value="1"/>
</dbReference>
<name>A0A699I980_TANCI</name>
<evidence type="ECO:0000256" key="2">
    <source>
        <dbReference type="ARBA" id="ARBA00012483"/>
    </source>
</evidence>
<keyword evidence="5" id="KW-0418">Kinase</keyword>
<protein>
    <recommendedName>
        <fullName evidence="2">RING-type E3 ubiquitin transferase</fullName>
        <ecNumber evidence="2">2.3.2.27</ecNumber>
    </recommendedName>
</protein>
<accession>A0A699I980</accession>
<dbReference type="AlphaFoldDB" id="A0A699I980"/>
<dbReference type="GO" id="GO:0004672">
    <property type="term" value="F:protein kinase activity"/>
    <property type="evidence" value="ECO:0007669"/>
    <property type="project" value="InterPro"/>
</dbReference>
<organism evidence="5">
    <name type="scientific">Tanacetum cinerariifolium</name>
    <name type="common">Dalmatian daisy</name>
    <name type="synonym">Chrysanthemum cinerariifolium</name>
    <dbReference type="NCBI Taxonomy" id="118510"/>
    <lineage>
        <taxon>Eukaryota</taxon>
        <taxon>Viridiplantae</taxon>
        <taxon>Streptophyta</taxon>
        <taxon>Embryophyta</taxon>
        <taxon>Tracheophyta</taxon>
        <taxon>Spermatophyta</taxon>
        <taxon>Magnoliopsida</taxon>
        <taxon>eudicotyledons</taxon>
        <taxon>Gunneridae</taxon>
        <taxon>Pentapetalae</taxon>
        <taxon>asterids</taxon>
        <taxon>campanulids</taxon>
        <taxon>Asterales</taxon>
        <taxon>Asteraceae</taxon>
        <taxon>Asteroideae</taxon>
        <taxon>Anthemideae</taxon>
        <taxon>Anthemidinae</taxon>
        <taxon>Tanacetum</taxon>
    </lineage>
</organism>
<dbReference type="Gene3D" id="1.10.510.10">
    <property type="entry name" value="Transferase(Phosphotransferase) domain 1"/>
    <property type="match status" value="1"/>
</dbReference>
<evidence type="ECO:0000259" key="4">
    <source>
        <dbReference type="PROSITE" id="PS50011"/>
    </source>
</evidence>
<feature type="domain" description="Protein kinase" evidence="4">
    <location>
        <begin position="1"/>
        <end position="200"/>
    </location>
</feature>
<evidence type="ECO:0000256" key="1">
    <source>
        <dbReference type="ARBA" id="ARBA00000900"/>
    </source>
</evidence>
<dbReference type="PANTHER" id="PTHR45647">
    <property type="entry name" value="OS02G0152300 PROTEIN"/>
    <property type="match status" value="1"/>
</dbReference>
<evidence type="ECO:0000313" key="5">
    <source>
        <dbReference type="EMBL" id="GEZ35753.1"/>
    </source>
</evidence>
<comment type="catalytic activity">
    <reaction evidence="1">
        <text>S-ubiquitinyl-[E2 ubiquitin-conjugating enzyme]-L-cysteine + [acceptor protein]-L-lysine = [E2 ubiquitin-conjugating enzyme]-L-cysteine + N(6)-ubiquitinyl-[acceptor protein]-L-lysine.</text>
        <dbReference type="EC" id="2.3.2.27"/>
    </reaction>
</comment>
<sequence length="200" mass="22282">MKGMMSVHKKLTSVRALSMLQKQGQADSYEHHSSPFLGDPAVVPAQMANLQLSDCLGQRFEQIKAPKSCNSYRTLPDAWIIIYEYLFGGSLEDRLNCKDNTTPLSCQNRIRIAAELCYVLIFLHSCGIVHGDLKHANLLLDKNIVSKSDFGVCRVLSPNEFSSNNTSMCCKMGLRAQQLVLLAMDCCDVRKNRHDLASVA</sequence>
<keyword evidence="5" id="KW-0808">Transferase</keyword>
<evidence type="ECO:0000256" key="3">
    <source>
        <dbReference type="ARBA" id="ARBA00022786"/>
    </source>
</evidence>
<reference evidence="5" key="1">
    <citation type="journal article" date="2019" name="Sci. Rep.">
        <title>Draft genome of Tanacetum cinerariifolium, the natural source of mosquito coil.</title>
        <authorList>
            <person name="Yamashiro T."/>
            <person name="Shiraishi A."/>
            <person name="Satake H."/>
            <person name="Nakayama K."/>
        </authorList>
    </citation>
    <scope>NUCLEOTIDE SEQUENCE</scope>
</reference>
<dbReference type="EC" id="2.3.2.27" evidence="2"/>
<gene>
    <name evidence="5" type="ORF">Tci_507726</name>
</gene>
<dbReference type="InterPro" id="IPR000719">
    <property type="entry name" value="Prot_kinase_dom"/>
</dbReference>
<keyword evidence="3" id="KW-0833">Ubl conjugation pathway</keyword>
<dbReference type="SUPFAM" id="SSF56112">
    <property type="entry name" value="Protein kinase-like (PK-like)"/>
    <property type="match status" value="1"/>
</dbReference>
<proteinExistence type="predicted"/>
<dbReference type="InterPro" id="IPR011009">
    <property type="entry name" value="Kinase-like_dom_sf"/>
</dbReference>
<dbReference type="PROSITE" id="PS00108">
    <property type="entry name" value="PROTEIN_KINASE_ST"/>
    <property type="match status" value="1"/>
</dbReference>
<dbReference type="GO" id="GO:0005524">
    <property type="term" value="F:ATP binding"/>
    <property type="evidence" value="ECO:0007669"/>
    <property type="project" value="InterPro"/>
</dbReference>
<dbReference type="InterPro" id="IPR008271">
    <property type="entry name" value="Ser/Thr_kinase_AS"/>
</dbReference>
<dbReference type="InterPro" id="IPR051348">
    <property type="entry name" value="U-box_ubiquitin_ligases"/>
</dbReference>
<comment type="caution">
    <text evidence="5">The sequence shown here is derived from an EMBL/GenBank/DDBJ whole genome shotgun (WGS) entry which is preliminary data.</text>
</comment>
<dbReference type="PROSITE" id="PS50011">
    <property type="entry name" value="PROTEIN_KINASE_DOM"/>
    <property type="match status" value="1"/>
</dbReference>
<dbReference type="PANTHER" id="PTHR45647:SF100">
    <property type="entry name" value="U-BOX DOMAIN-CONTAINING PROTEIN 33"/>
    <property type="match status" value="1"/>
</dbReference>
<dbReference type="EMBL" id="BKCJ010269276">
    <property type="protein sequence ID" value="GEZ35753.1"/>
    <property type="molecule type" value="Genomic_DNA"/>
</dbReference>
<dbReference type="GO" id="GO:0061630">
    <property type="term" value="F:ubiquitin protein ligase activity"/>
    <property type="evidence" value="ECO:0007669"/>
    <property type="project" value="UniProtKB-EC"/>
</dbReference>